<dbReference type="Pfam" id="PF00685">
    <property type="entry name" value="Sulfotransfer_1"/>
    <property type="match status" value="1"/>
</dbReference>
<dbReference type="PANTHER" id="PTHR10704">
    <property type="entry name" value="CARBOHYDRATE SULFOTRANSFERASE"/>
    <property type="match status" value="1"/>
</dbReference>
<evidence type="ECO:0000313" key="3">
    <source>
        <dbReference type="RefSeq" id="XP_006821953.1"/>
    </source>
</evidence>
<evidence type="ECO:0000259" key="1">
    <source>
        <dbReference type="Pfam" id="PF00685"/>
    </source>
</evidence>
<evidence type="ECO:0000313" key="2">
    <source>
        <dbReference type="Proteomes" id="UP000694865"/>
    </source>
</evidence>
<protein>
    <submittedName>
        <fullName evidence="3">Carbohydrate sulfotransferase 3-like</fullName>
    </submittedName>
</protein>
<dbReference type="InterPro" id="IPR027417">
    <property type="entry name" value="P-loop_NTPase"/>
</dbReference>
<gene>
    <name evidence="3" type="primary">LOC102809535</name>
</gene>
<dbReference type="SUPFAM" id="SSF52540">
    <property type="entry name" value="P-loop containing nucleoside triphosphate hydrolases"/>
    <property type="match status" value="1"/>
</dbReference>
<dbReference type="GeneID" id="102809535"/>
<organism evidence="2 3">
    <name type="scientific">Saccoglossus kowalevskii</name>
    <name type="common">Acorn worm</name>
    <dbReference type="NCBI Taxonomy" id="10224"/>
    <lineage>
        <taxon>Eukaryota</taxon>
        <taxon>Metazoa</taxon>
        <taxon>Hemichordata</taxon>
        <taxon>Enteropneusta</taxon>
        <taxon>Harrimaniidae</taxon>
        <taxon>Saccoglossus</taxon>
    </lineage>
</organism>
<keyword evidence="2" id="KW-1185">Reference proteome</keyword>
<dbReference type="Proteomes" id="UP000694865">
    <property type="component" value="Unplaced"/>
</dbReference>
<dbReference type="Gene3D" id="3.40.50.300">
    <property type="entry name" value="P-loop containing nucleotide triphosphate hydrolases"/>
    <property type="match status" value="1"/>
</dbReference>
<dbReference type="RefSeq" id="XP_006821953.1">
    <property type="nucleotide sequence ID" value="XM_006821890.1"/>
</dbReference>
<accession>A0ABM0MPL2</accession>
<reference evidence="3" key="1">
    <citation type="submission" date="2025-08" db="UniProtKB">
        <authorList>
            <consortium name="RefSeq"/>
        </authorList>
    </citation>
    <scope>IDENTIFICATION</scope>
    <source>
        <tissue evidence="3">Testes</tissue>
    </source>
</reference>
<sequence length="222" mass="25805">MSIYKRRAFLTKLPMPITEETLTGICKSRDHIIAKVVRINDLMQFMQMFRNDDVKVLFLARDPRGMAASRDKRFLHAIDTHVNKSADGVRPLHPRLVDYVVEHCQWLETNYKAITEGSTWLQNNAMLVRYEDMAMYPYKVVPKMLQFVGINGSTPVEGSAPHADSASKKWRRYFSYEEVKEIQDLCSDRLYDLFGWKRVQSKLDFIDETNTFIGSMPKAALE</sequence>
<dbReference type="PANTHER" id="PTHR10704:SF44">
    <property type="entry name" value="LD35051P-RELATED"/>
    <property type="match status" value="1"/>
</dbReference>
<dbReference type="InterPro" id="IPR051135">
    <property type="entry name" value="Gal/GlcNAc/GalNAc_ST"/>
</dbReference>
<dbReference type="InterPro" id="IPR000863">
    <property type="entry name" value="Sulfotransferase_dom"/>
</dbReference>
<name>A0ABM0MPL2_SACKO</name>
<feature type="domain" description="Sulfotransferase" evidence="1">
    <location>
        <begin position="45"/>
        <end position="151"/>
    </location>
</feature>
<proteinExistence type="predicted"/>